<protein>
    <submittedName>
        <fullName evidence="2">Phasin family protein</fullName>
    </submittedName>
</protein>
<dbReference type="RefSeq" id="WP_045992506.1">
    <property type="nucleotide sequence ID" value="NZ_CP098827.1"/>
</dbReference>
<evidence type="ECO:0000313" key="2">
    <source>
        <dbReference type="EMBL" id="XBO73182.1"/>
    </source>
</evidence>
<dbReference type="AlphaFoldDB" id="A0AAU7KNT8"/>
<reference evidence="2" key="1">
    <citation type="submission" date="2022-06" db="EMBL/GenBank/DDBJ databases">
        <title>A novel DMS-producing enzyme.</title>
        <authorList>
            <person name="Zhang Y."/>
        </authorList>
    </citation>
    <scope>NUCLEOTIDE SEQUENCE</scope>
    <source>
        <strain evidence="2">RT37</strain>
    </source>
</reference>
<evidence type="ECO:0000259" key="1">
    <source>
        <dbReference type="Pfam" id="PF09361"/>
    </source>
</evidence>
<gene>
    <name evidence="2" type="ORF">NFG58_11615</name>
</gene>
<accession>A0AAU7KNT8</accession>
<sequence>MRTIDTKALFNNEQVENLFFGPARAYASLTVDFAEKLTSAQLEAAKAYTETGLAQARAFTSVKDVEGLRSYMEGQQKVAKDLTERLKGDAEKVVALQQDFVSKSQKLAEENVKQATDTATKATANAK</sequence>
<name>A0AAU7KNT8_9GAMM</name>
<dbReference type="Pfam" id="PF09361">
    <property type="entry name" value="Phasin_2"/>
    <property type="match status" value="1"/>
</dbReference>
<dbReference type="InterPro" id="IPR018968">
    <property type="entry name" value="Phasin"/>
</dbReference>
<feature type="domain" description="Phasin" evidence="1">
    <location>
        <begin position="21"/>
        <end position="112"/>
    </location>
</feature>
<dbReference type="EMBL" id="CP098827">
    <property type="protein sequence ID" value="XBO73182.1"/>
    <property type="molecule type" value="Genomic_DNA"/>
</dbReference>
<organism evidence="2">
    <name type="scientific">Halomonas sp. RT37</name>
    <dbReference type="NCBI Taxonomy" id="2950872"/>
    <lineage>
        <taxon>Bacteria</taxon>
        <taxon>Pseudomonadati</taxon>
        <taxon>Pseudomonadota</taxon>
        <taxon>Gammaproteobacteria</taxon>
        <taxon>Oceanospirillales</taxon>
        <taxon>Halomonadaceae</taxon>
        <taxon>Halomonas</taxon>
    </lineage>
</organism>
<proteinExistence type="predicted"/>